<reference evidence="1" key="1">
    <citation type="submission" date="2014-11" db="EMBL/GenBank/DDBJ databases">
        <authorList>
            <person name="Amaro Gonzalez C."/>
        </authorList>
    </citation>
    <scope>NUCLEOTIDE SEQUENCE</scope>
</reference>
<dbReference type="EMBL" id="GBXM01013469">
    <property type="protein sequence ID" value="JAH95108.1"/>
    <property type="molecule type" value="Transcribed_RNA"/>
</dbReference>
<accession>A0A0E9X081</accession>
<evidence type="ECO:0000313" key="1">
    <source>
        <dbReference type="EMBL" id="JAH95108.1"/>
    </source>
</evidence>
<name>A0A0E9X081_ANGAN</name>
<dbReference type="AlphaFoldDB" id="A0A0E9X081"/>
<sequence>MFEMVQHLWESSIFNGCKKKKKYGTEFWAKVRFLEMYKFSHNRTHLSPRKLLCS</sequence>
<organism evidence="1">
    <name type="scientific">Anguilla anguilla</name>
    <name type="common">European freshwater eel</name>
    <name type="synonym">Muraena anguilla</name>
    <dbReference type="NCBI Taxonomy" id="7936"/>
    <lineage>
        <taxon>Eukaryota</taxon>
        <taxon>Metazoa</taxon>
        <taxon>Chordata</taxon>
        <taxon>Craniata</taxon>
        <taxon>Vertebrata</taxon>
        <taxon>Euteleostomi</taxon>
        <taxon>Actinopterygii</taxon>
        <taxon>Neopterygii</taxon>
        <taxon>Teleostei</taxon>
        <taxon>Anguilliformes</taxon>
        <taxon>Anguillidae</taxon>
        <taxon>Anguilla</taxon>
    </lineage>
</organism>
<proteinExistence type="predicted"/>
<reference evidence="1" key="2">
    <citation type="journal article" date="2015" name="Fish Shellfish Immunol.">
        <title>Early steps in the European eel (Anguilla anguilla)-Vibrio vulnificus interaction in the gills: Role of the RtxA13 toxin.</title>
        <authorList>
            <person name="Callol A."/>
            <person name="Pajuelo D."/>
            <person name="Ebbesson L."/>
            <person name="Teles M."/>
            <person name="MacKenzie S."/>
            <person name="Amaro C."/>
        </authorList>
    </citation>
    <scope>NUCLEOTIDE SEQUENCE</scope>
</reference>
<protein>
    <submittedName>
        <fullName evidence="1">Uncharacterized protein</fullName>
    </submittedName>
</protein>